<name>A0A1S4BGY3_TOBAC</name>
<protein>
    <recommendedName>
        <fullName evidence="1">Reverse transcriptase zinc-binding domain-containing protein</fullName>
    </recommendedName>
</protein>
<dbReference type="PANTHER" id="PTHR33116:SF66">
    <property type="entry name" value="REVERSE TRANSCRIPTASE ZINC-BINDING DOMAIN-CONTAINING PROTEIN"/>
    <property type="match status" value="1"/>
</dbReference>
<dbReference type="AlphaFoldDB" id="A0A1S4BGY3"/>
<accession>A0A1S4BGY3</accession>
<dbReference type="PANTHER" id="PTHR33116">
    <property type="entry name" value="REVERSE TRANSCRIPTASE ZINC-BINDING DOMAIN-CONTAINING PROTEIN-RELATED-RELATED"/>
    <property type="match status" value="1"/>
</dbReference>
<dbReference type="Pfam" id="PF13966">
    <property type="entry name" value="zf-RVT"/>
    <property type="match status" value="1"/>
</dbReference>
<proteinExistence type="predicted"/>
<organism evidence="2">
    <name type="scientific">Nicotiana tabacum</name>
    <name type="common">Common tobacco</name>
    <dbReference type="NCBI Taxonomy" id="4097"/>
    <lineage>
        <taxon>Eukaryota</taxon>
        <taxon>Viridiplantae</taxon>
        <taxon>Streptophyta</taxon>
        <taxon>Embryophyta</taxon>
        <taxon>Tracheophyta</taxon>
        <taxon>Spermatophyta</taxon>
        <taxon>Magnoliopsida</taxon>
        <taxon>eudicotyledons</taxon>
        <taxon>Gunneridae</taxon>
        <taxon>Pentapetalae</taxon>
        <taxon>asterids</taxon>
        <taxon>lamiids</taxon>
        <taxon>Solanales</taxon>
        <taxon>Solanaceae</taxon>
        <taxon>Nicotianoideae</taxon>
        <taxon>Nicotianeae</taxon>
        <taxon>Nicotiana</taxon>
    </lineage>
</organism>
<dbReference type="KEGG" id="nta:107808126"/>
<dbReference type="RefSeq" id="XP_016488102.1">
    <property type="nucleotide sequence ID" value="XM_016632616.1"/>
</dbReference>
<dbReference type="OrthoDB" id="1622315at2759"/>
<evidence type="ECO:0000259" key="1">
    <source>
        <dbReference type="Pfam" id="PF13966"/>
    </source>
</evidence>
<gene>
    <name evidence="2" type="primary">LOC107808126</name>
</gene>
<dbReference type="PaxDb" id="4097-A0A1S4BGY3"/>
<sequence>MNTPKQASWIVKKIFDVREWFRQNNPNESLSNFCKNGKFCIKKLYNASRPQFQKCNWKRLTIASKAIPRHKFILWLALHRRLATVERLQRWGLMVSKDCVLYRSNEEEALDHLLFDCAYSRTMWATMLRWTGMQHQIGSWDEEIEWMAKVAVSKSKGEILVFLFTAVIYHVWQERNNRRFQGKEIECSRRIKEVVQMLHIRGQKIEKWKRELEKLNSHPS</sequence>
<dbReference type="InterPro" id="IPR026960">
    <property type="entry name" value="RVT-Znf"/>
</dbReference>
<feature type="domain" description="Reverse transcriptase zinc-binding" evidence="1">
    <location>
        <begin position="39"/>
        <end position="124"/>
    </location>
</feature>
<evidence type="ECO:0000313" key="2">
    <source>
        <dbReference type="RefSeq" id="XP_016488102.1"/>
    </source>
</evidence>
<dbReference type="OMA" id="KHAFITW"/>
<reference evidence="2" key="1">
    <citation type="submission" date="2025-08" db="UniProtKB">
        <authorList>
            <consortium name="RefSeq"/>
        </authorList>
    </citation>
    <scope>IDENTIFICATION</scope>
</reference>